<dbReference type="Proteomes" id="UP001055879">
    <property type="component" value="Linkage Group LG13"/>
</dbReference>
<reference evidence="1 2" key="2">
    <citation type="journal article" date="2022" name="Mol. Ecol. Resour.">
        <title>The genomes of chicory, endive, great burdock and yacon provide insights into Asteraceae paleo-polyploidization history and plant inulin production.</title>
        <authorList>
            <person name="Fan W."/>
            <person name="Wang S."/>
            <person name="Wang H."/>
            <person name="Wang A."/>
            <person name="Jiang F."/>
            <person name="Liu H."/>
            <person name="Zhao H."/>
            <person name="Xu D."/>
            <person name="Zhang Y."/>
        </authorList>
    </citation>
    <scope>NUCLEOTIDE SEQUENCE [LARGE SCALE GENOMIC DNA]</scope>
    <source>
        <strain evidence="2">cv. Niubang</strain>
    </source>
</reference>
<organism evidence="1 2">
    <name type="scientific">Arctium lappa</name>
    <name type="common">Greater burdock</name>
    <name type="synonym">Lappa major</name>
    <dbReference type="NCBI Taxonomy" id="4217"/>
    <lineage>
        <taxon>Eukaryota</taxon>
        <taxon>Viridiplantae</taxon>
        <taxon>Streptophyta</taxon>
        <taxon>Embryophyta</taxon>
        <taxon>Tracheophyta</taxon>
        <taxon>Spermatophyta</taxon>
        <taxon>Magnoliopsida</taxon>
        <taxon>eudicotyledons</taxon>
        <taxon>Gunneridae</taxon>
        <taxon>Pentapetalae</taxon>
        <taxon>asterids</taxon>
        <taxon>campanulids</taxon>
        <taxon>Asterales</taxon>
        <taxon>Asteraceae</taxon>
        <taxon>Carduoideae</taxon>
        <taxon>Cardueae</taxon>
        <taxon>Arctiinae</taxon>
        <taxon>Arctium</taxon>
    </lineage>
</organism>
<evidence type="ECO:0000313" key="2">
    <source>
        <dbReference type="Proteomes" id="UP001055879"/>
    </source>
</evidence>
<reference evidence="2" key="1">
    <citation type="journal article" date="2022" name="Mol. Ecol. Resour.">
        <title>The genomes of chicory, endive, great burdock and yacon provide insights into Asteraceae palaeo-polyploidization history and plant inulin production.</title>
        <authorList>
            <person name="Fan W."/>
            <person name="Wang S."/>
            <person name="Wang H."/>
            <person name="Wang A."/>
            <person name="Jiang F."/>
            <person name="Liu H."/>
            <person name="Zhao H."/>
            <person name="Xu D."/>
            <person name="Zhang Y."/>
        </authorList>
    </citation>
    <scope>NUCLEOTIDE SEQUENCE [LARGE SCALE GENOMIC DNA]</scope>
    <source>
        <strain evidence="2">cv. Niubang</strain>
    </source>
</reference>
<accession>A0ACB8Y6J9</accession>
<proteinExistence type="predicted"/>
<comment type="caution">
    <text evidence="1">The sequence shown here is derived from an EMBL/GenBank/DDBJ whole genome shotgun (WGS) entry which is preliminary data.</text>
</comment>
<sequence>MMKLTRLTLRTQGVCENALKNYFKPTSQTLSSEIARGKNENSSRKSPTFPTKNEPNSSLYRRISPVGDPDISIIPVLDQWISEGREVDKESLNKIIDSLRKYKRFKHALEISEWMTNKRYIPPMKAGIKSRLKLIHKVHGLQKAEEFYNNISQIFKGCEVDTALLYIYSLEKSVDKAEAMMQKLRNTGCPLTAFPYNILLNLYFNIGNWAKMDALTDEMAKNGIYGDQHSFTPRLNAYAANSDIEGLNRTMAVMEADPRISMDSKTYIFAAHAFLKAGLVEKGLKLMKDAEMAITVKDRYKSLNTLLIMYTDLGKKDEVYRIWKRLAEKKVYNTGYRKMINSLLRFDDVEGAERVFEEWETKGLSYDFVIPDELIDVYVKTGNLGKAEVLLKRGIENGGNPTFRTWYCLTIGYLEDNQVVKGVEALKNATLSCRFLPFQVPVKDKLAIVLEYLERRRNMGEVAGFMKSIEAEGIFSSTICGRLLDLITNGTSES</sequence>
<gene>
    <name evidence="1" type="ORF">L6452_35470</name>
</gene>
<name>A0ACB8Y6J9_ARCLA</name>
<evidence type="ECO:0000313" key="1">
    <source>
        <dbReference type="EMBL" id="KAI3680696.1"/>
    </source>
</evidence>
<dbReference type="EMBL" id="CM042059">
    <property type="protein sequence ID" value="KAI3680696.1"/>
    <property type="molecule type" value="Genomic_DNA"/>
</dbReference>
<keyword evidence="2" id="KW-1185">Reference proteome</keyword>
<protein>
    <submittedName>
        <fullName evidence="1">Uncharacterized protein</fullName>
    </submittedName>
</protein>